<reference evidence="17" key="2">
    <citation type="submission" date="2025-08" db="UniProtKB">
        <authorList>
            <consortium name="Ensembl"/>
        </authorList>
    </citation>
    <scope>IDENTIFICATION</scope>
</reference>
<dbReference type="FunFam" id="3.30.160.60:FF:000709">
    <property type="entry name" value="GDNF-inducible zinc finger protein 1"/>
    <property type="match status" value="1"/>
</dbReference>
<keyword evidence="18" id="KW-1185">Reference proteome</keyword>
<feature type="domain" description="C2H2-type" evidence="16">
    <location>
        <begin position="523"/>
        <end position="547"/>
    </location>
</feature>
<feature type="domain" description="C2H2-type" evidence="16">
    <location>
        <begin position="467"/>
        <end position="494"/>
    </location>
</feature>
<dbReference type="InterPro" id="IPR013087">
    <property type="entry name" value="Znf_C2H2_type"/>
</dbReference>
<accession>A0AAR2JDE3</accession>
<dbReference type="GO" id="GO:0000981">
    <property type="term" value="F:DNA-binding transcription factor activity, RNA polymerase II-specific"/>
    <property type="evidence" value="ECO:0007669"/>
    <property type="project" value="TreeGrafter"/>
</dbReference>
<organism evidence="17 18">
    <name type="scientific">Pygocentrus nattereri</name>
    <name type="common">Red-bellied piranha</name>
    <dbReference type="NCBI Taxonomy" id="42514"/>
    <lineage>
        <taxon>Eukaryota</taxon>
        <taxon>Metazoa</taxon>
        <taxon>Chordata</taxon>
        <taxon>Craniata</taxon>
        <taxon>Vertebrata</taxon>
        <taxon>Euteleostomi</taxon>
        <taxon>Actinopterygii</taxon>
        <taxon>Neopterygii</taxon>
        <taxon>Teleostei</taxon>
        <taxon>Ostariophysi</taxon>
        <taxon>Characiformes</taxon>
        <taxon>Characoidei</taxon>
        <taxon>Pygocentrus</taxon>
    </lineage>
</organism>
<keyword evidence="8" id="KW-0805">Transcription regulation</keyword>
<dbReference type="Gene3D" id="3.30.160.60">
    <property type="entry name" value="Classic Zinc Finger"/>
    <property type="match status" value="9"/>
</dbReference>
<evidence type="ECO:0000256" key="7">
    <source>
        <dbReference type="ARBA" id="ARBA00022833"/>
    </source>
</evidence>
<feature type="compositionally biased region" description="Basic and acidic residues" evidence="13">
    <location>
        <begin position="661"/>
        <end position="683"/>
    </location>
</feature>
<keyword evidence="14" id="KW-0732">Signal</keyword>
<comment type="subcellular location">
    <subcellularLocation>
        <location evidence="2">Nucleus</location>
    </subcellularLocation>
</comment>
<keyword evidence="4" id="KW-0479">Metal-binding</keyword>
<evidence type="ECO:0000259" key="15">
    <source>
        <dbReference type="PROSITE" id="PS50097"/>
    </source>
</evidence>
<keyword evidence="9" id="KW-0238">DNA-binding</keyword>
<comment type="similarity">
    <text evidence="3">Belongs to the krueppel C2H2-type zinc-finger protein family.</text>
</comment>
<dbReference type="PANTHER" id="PTHR24394:SF44">
    <property type="entry name" value="ZINC FINGER PROTEIN 271-LIKE"/>
    <property type="match status" value="1"/>
</dbReference>
<feature type="region of interest" description="Disordered" evidence="13">
    <location>
        <begin position="655"/>
        <end position="683"/>
    </location>
</feature>
<evidence type="ECO:0000256" key="3">
    <source>
        <dbReference type="ARBA" id="ARBA00006991"/>
    </source>
</evidence>
<dbReference type="FunFam" id="3.30.160.60:FF:000028">
    <property type="entry name" value="zinc finger protein 90 homolog"/>
    <property type="match status" value="1"/>
</dbReference>
<feature type="domain" description="C2H2-type" evidence="16">
    <location>
        <begin position="582"/>
        <end position="609"/>
    </location>
</feature>
<dbReference type="PROSITE" id="PS50157">
    <property type="entry name" value="ZINC_FINGER_C2H2_2"/>
    <property type="match status" value="10"/>
</dbReference>
<feature type="domain" description="BTB" evidence="15">
    <location>
        <begin position="54"/>
        <end position="122"/>
    </location>
</feature>
<sequence>MKRTFRAVLFLCLSFCSFQKQIKMRDQEVQLISSHYHENLLEAMWKFRATGNLCDITVQVHFQGELEDFEAHQVVLAATSGYFKTHILADKQVKKLSLTEISPKAFNKFLEYAYSGKMEVEKSYLLNILQMAKLLECQNLVDICDAKLLNPDIESMHDGKVETRVNLKRGRSEKHVKKALGLRKRLKLKTLDTQRDRKIEVQGRRSSSRLAGRRVSVNFNKKKTVHKARPQSEVSDPSLSPDEAEITQEAPLQICETESTGPSDQILPEKEDLAESGSESACTFNRDVPDEAPEGPDFVPAEPMEETDEAEKECNTGSAKYDCHKCIRSFRYEKSYLKHVRVSHGIQTDTTYRCIICQQTFANRCNLKIHERHVHSDERLFPCDVCGKAFKRKKDVTRHRRQVHEGGTERHYCPVCGKSLSSKTALTLHERTHTGDKPYSCDECGARFSQSSALKTHQRIHTGEKPFACDMCDARFTQNHMLAYHKRCHTGEKPFMCENCGKSFASKEYLKHHARIHSGFKPYKCENCGRAFAQRNSLHQHMKIHTGIPLCSISLTASLRQYINQITDFCCLTVLCSGERPYHCKDCDKQFTQLNALQRHQRIHTGEKPYMCSMCGRTFTDKSTVRRHTMTHDKDTPWKNYLVVLEGNVEGRVKKPKGTSLKKDKAAANAEEHQTVEKQGEPKSQEIITVSEEPVTIAGDWTGPGTIALVSHGTLGSLTVIQTEVPAGTQLQPIVTADGASVISLDSSAVGIPVTVPFSIPISVAHSISESTPLSGSVRLSDPVTVSDAMLAPVVTSTTSGDTVSEALLAPAEVTLSASTECITTQSEVEQVHQVQNSDSHQEST</sequence>
<reference evidence="17 18" key="1">
    <citation type="submission" date="2020-10" db="EMBL/GenBank/DDBJ databases">
        <title>Pygocentrus nattereri (red-bellied piranha) genome, fPygNat1, primary haplotype.</title>
        <authorList>
            <person name="Myers G."/>
            <person name="Meyer A."/>
            <person name="Karagic N."/>
            <person name="Pippel M."/>
            <person name="Winkler S."/>
            <person name="Tracey A."/>
            <person name="Wood J."/>
            <person name="Formenti G."/>
            <person name="Howe K."/>
            <person name="Fedrigo O."/>
            <person name="Jarvis E.D."/>
        </authorList>
    </citation>
    <scope>NUCLEOTIDE SEQUENCE [LARGE SCALE GENOMIC DNA]</scope>
</reference>
<feature type="chain" id="PRO_5043445396" description="GDNF inducible zinc finger protein 1" evidence="14">
    <location>
        <begin position="20"/>
        <end position="845"/>
    </location>
</feature>
<dbReference type="PROSITE" id="PS50097">
    <property type="entry name" value="BTB"/>
    <property type="match status" value="1"/>
</dbReference>
<dbReference type="GO" id="GO:0003677">
    <property type="term" value="F:DNA binding"/>
    <property type="evidence" value="ECO:0007669"/>
    <property type="project" value="UniProtKB-KW"/>
</dbReference>
<dbReference type="InterPro" id="IPR011333">
    <property type="entry name" value="SKP1/BTB/POZ_sf"/>
</dbReference>
<keyword evidence="11" id="KW-0539">Nucleus</keyword>
<dbReference type="GO" id="GO:0005634">
    <property type="term" value="C:nucleus"/>
    <property type="evidence" value="ECO:0007669"/>
    <property type="project" value="UniProtKB-SubCell"/>
</dbReference>
<evidence type="ECO:0000256" key="5">
    <source>
        <dbReference type="ARBA" id="ARBA00022737"/>
    </source>
</evidence>
<feature type="domain" description="C2H2-type" evidence="16">
    <location>
        <begin position="352"/>
        <end position="380"/>
    </location>
</feature>
<evidence type="ECO:0000259" key="16">
    <source>
        <dbReference type="PROSITE" id="PS50157"/>
    </source>
</evidence>
<dbReference type="Gene3D" id="3.30.710.10">
    <property type="entry name" value="Potassium Channel Kv1.1, Chain A"/>
    <property type="match status" value="1"/>
</dbReference>
<evidence type="ECO:0000256" key="4">
    <source>
        <dbReference type="ARBA" id="ARBA00022723"/>
    </source>
</evidence>
<evidence type="ECO:0000256" key="8">
    <source>
        <dbReference type="ARBA" id="ARBA00023015"/>
    </source>
</evidence>
<keyword evidence="5" id="KW-0677">Repeat</keyword>
<feature type="domain" description="C2H2-type" evidence="16">
    <location>
        <begin position="495"/>
        <end position="522"/>
    </location>
</feature>
<comment type="function">
    <text evidence="1">May be involved in transcriptional regulation.</text>
</comment>
<evidence type="ECO:0000256" key="13">
    <source>
        <dbReference type="SAM" id="MobiDB-lite"/>
    </source>
</evidence>
<dbReference type="AlphaFoldDB" id="A0AAR2JDE3"/>
<dbReference type="SMART" id="SM00355">
    <property type="entry name" value="ZnF_C2H2"/>
    <property type="match status" value="10"/>
</dbReference>
<feature type="signal peptide" evidence="14">
    <location>
        <begin position="1"/>
        <end position="19"/>
    </location>
</feature>
<feature type="domain" description="C2H2-type" evidence="16">
    <location>
        <begin position="439"/>
        <end position="466"/>
    </location>
</feature>
<feature type="domain" description="C2H2-type" evidence="16">
    <location>
        <begin position="381"/>
        <end position="409"/>
    </location>
</feature>
<feature type="domain" description="C2H2-type" evidence="16">
    <location>
        <begin position="321"/>
        <end position="344"/>
    </location>
</feature>
<reference evidence="17" key="3">
    <citation type="submission" date="2025-09" db="UniProtKB">
        <authorList>
            <consortium name="Ensembl"/>
        </authorList>
    </citation>
    <scope>IDENTIFICATION</scope>
</reference>
<dbReference type="GO" id="GO:0045892">
    <property type="term" value="P:negative regulation of DNA-templated transcription"/>
    <property type="evidence" value="ECO:0007669"/>
    <property type="project" value="UniProtKB-ARBA"/>
</dbReference>
<dbReference type="GeneTree" id="ENSGT00870000136554"/>
<keyword evidence="7" id="KW-0862">Zinc</keyword>
<dbReference type="FunFam" id="3.30.160.60:FF:000759">
    <property type="entry name" value="zinc finger protein 16"/>
    <property type="match status" value="1"/>
</dbReference>
<dbReference type="SMART" id="SM00225">
    <property type="entry name" value="BTB"/>
    <property type="match status" value="1"/>
</dbReference>
<feature type="region of interest" description="Disordered" evidence="13">
    <location>
        <begin position="219"/>
        <end position="244"/>
    </location>
</feature>
<evidence type="ECO:0000313" key="17">
    <source>
        <dbReference type="Ensembl" id="ENSPNAP00000047871.1"/>
    </source>
</evidence>
<name>A0AAR2JDE3_PYGNA</name>
<dbReference type="PROSITE" id="PS00028">
    <property type="entry name" value="ZINC_FINGER_C2H2_1"/>
    <property type="match status" value="10"/>
</dbReference>
<evidence type="ECO:0000256" key="1">
    <source>
        <dbReference type="ARBA" id="ARBA00003767"/>
    </source>
</evidence>
<dbReference type="Pfam" id="PF00096">
    <property type="entry name" value="zf-C2H2"/>
    <property type="match status" value="7"/>
</dbReference>
<evidence type="ECO:0000256" key="11">
    <source>
        <dbReference type="ARBA" id="ARBA00023242"/>
    </source>
</evidence>
<dbReference type="FunFam" id="3.30.160.60:FF:000322">
    <property type="entry name" value="GDNF-inducible zinc finger protein 1"/>
    <property type="match status" value="1"/>
</dbReference>
<dbReference type="FunFam" id="3.30.160.60:FF:000358">
    <property type="entry name" value="zinc finger protein 24"/>
    <property type="match status" value="1"/>
</dbReference>
<feature type="domain" description="C2H2-type" evidence="16">
    <location>
        <begin position="411"/>
        <end position="438"/>
    </location>
</feature>
<dbReference type="SUPFAM" id="SSF54695">
    <property type="entry name" value="POZ domain"/>
    <property type="match status" value="1"/>
</dbReference>
<dbReference type="FunFam" id="3.30.160.60:FF:001954">
    <property type="entry name" value="Zinc finger protein 787"/>
    <property type="match status" value="1"/>
</dbReference>
<keyword evidence="6 12" id="KW-0863">Zinc-finger</keyword>
<evidence type="ECO:0008006" key="19">
    <source>
        <dbReference type="Google" id="ProtNLM"/>
    </source>
</evidence>
<protein>
    <recommendedName>
        <fullName evidence="19">GDNF inducible zinc finger protein 1</fullName>
    </recommendedName>
</protein>
<dbReference type="InterPro" id="IPR000210">
    <property type="entry name" value="BTB/POZ_dom"/>
</dbReference>
<dbReference type="FunFam" id="3.30.160.60:FF:001818">
    <property type="entry name" value="GDNF-inducible zinc finger protein 1 isoform X1"/>
    <property type="match status" value="1"/>
</dbReference>
<evidence type="ECO:0000256" key="2">
    <source>
        <dbReference type="ARBA" id="ARBA00004123"/>
    </source>
</evidence>
<dbReference type="GO" id="GO:0008270">
    <property type="term" value="F:zinc ion binding"/>
    <property type="evidence" value="ECO:0007669"/>
    <property type="project" value="UniProtKB-KW"/>
</dbReference>
<keyword evidence="10" id="KW-0804">Transcription</keyword>
<evidence type="ECO:0000313" key="18">
    <source>
        <dbReference type="Proteomes" id="UP001501920"/>
    </source>
</evidence>
<dbReference type="Pfam" id="PF00651">
    <property type="entry name" value="BTB"/>
    <property type="match status" value="1"/>
</dbReference>
<proteinExistence type="inferred from homology"/>
<dbReference type="Proteomes" id="UP001501920">
    <property type="component" value="Chromosome 4"/>
</dbReference>
<dbReference type="PANTHER" id="PTHR24394">
    <property type="entry name" value="ZINC FINGER PROTEIN"/>
    <property type="match status" value="1"/>
</dbReference>
<dbReference type="FunFam" id="3.30.160.60:FF:000446">
    <property type="entry name" value="Zinc finger protein"/>
    <property type="match status" value="1"/>
</dbReference>
<dbReference type="SUPFAM" id="SSF57667">
    <property type="entry name" value="beta-beta-alpha zinc fingers"/>
    <property type="match status" value="5"/>
</dbReference>
<evidence type="ECO:0000256" key="9">
    <source>
        <dbReference type="ARBA" id="ARBA00023125"/>
    </source>
</evidence>
<dbReference type="Ensembl" id="ENSPNAT00000066230.1">
    <property type="protein sequence ID" value="ENSPNAP00000047871.1"/>
    <property type="gene ID" value="ENSPNAG00000019061.2"/>
</dbReference>
<evidence type="ECO:0000256" key="12">
    <source>
        <dbReference type="PROSITE-ProRule" id="PRU00042"/>
    </source>
</evidence>
<evidence type="ECO:0000256" key="10">
    <source>
        <dbReference type="ARBA" id="ARBA00023163"/>
    </source>
</evidence>
<evidence type="ECO:0000256" key="6">
    <source>
        <dbReference type="ARBA" id="ARBA00022771"/>
    </source>
</evidence>
<dbReference type="InterPro" id="IPR036236">
    <property type="entry name" value="Znf_C2H2_sf"/>
</dbReference>
<gene>
    <name evidence="17" type="primary">ZBTB41</name>
</gene>
<feature type="compositionally biased region" description="Basic residues" evidence="13">
    <location>
        <begin position="220"/>
        <end position="229"/>
    </location>
</feature>
<evidence type="ECO:0000256" key="14">
    <source>
        <dbReference type="SAM" id="SignalP"/>
    </source>
</evidence>
<feature type="domain" description="C2H2-type" evidence="16">
    <location>
        <begin position="610"/>
        <end position="637"/>
    </location>
</feature>